<organism evidence="1 2">
    <name type="scientific">Hirundo rustica rustica</name>
    <dbReference type="NCBI Taxonomy" id="333673"/>
    <lineage>
        <taxon>Eukaryota</taxon>
        <taxon>Metazoa</taxon>
        <taxon>Chordata</taxon>
        <taxon>Craniata</taxon>
        <taxon>Vertebrata</taxon>
        <taxon>Euteleostomi</taxon>
        <taxon>Archelosauria</taxon>
        <taxon>Archosauria</taxon>
        <taxon>Dinosauria</taxon>
        <taxon>Saurischia</taxon>
        <taxon>Theropoda</taxon>
        <taxon>Coelurosauria</taxon>
        <taxon>Aves</taxon>
        <taxon>Neognathae</taxon>
        <taxon>Neoaves</taxon>
        <taxon>Telluraves</taxon>
        <taxon>Australaves</taxon>
        <taxon>Passeriformes</taxon>
        <taxon>Sylvioidea</taxon>
        <taxon>Hirundinidae</taxon>
        <taxon>Hirundo</taxon>
    </lineage>
</organism>
<keyword evidence="2" id="KW-1185">Reference proteome</keyword>
<dbReference type="Proteomes" id="UP000269221">
    <property type="component" value="Unassembled WGS sequence"/>
</dbReference>
<sequence length="103" mass="11930">MDHIEFSGHTFKEETLVEKIILNHTMKIYTDDINAEGSVQTNQEDREPHSSNLYEVIVEIVFQLTSDLLELKNFSDCENYVPFLDDSPCQILTLMLFTLMGEN</sequence>
<evidence type="ECO:0000313" key="1">
    <source>
        <dbReference type="EMBL" id="RMC04809.1"/>
    </source>
</evidence>
<evidence type="ECO:0000313" key="2">
    <source>
        <dbReference type="Proteomes" id="UP000269221"/>
    </source>
</evidence>
<dbReference type="AlphaFoldDB" id="A0A3M0JVE5"/>
<name>A0A3M0JVE5_HIRRU</name>
<dbReference type="EMBL" id="QRBI01000123">
    <property type="protein sequence ID" value="RMC04809.1"/>
    <property type="molecule type" value="Genomic_DNA"/>
</dbReference>
<proteinExistence type="predicted"/>
<comment type="caution">
    <text evidence="1">The sequence shown here is derived from an EMBL/GenBank/DDBJ whole genome shotgun (WGS) entry which is preliminary data.</text>
</comment>
<protein>
    <submittedName>
        <fullName evidence="1">Uncharacterized protein</fullName>
    </submittedName>
</protein>
<gene>
    <name evidence="1" type="ORF">DUI87_17981</name>
</gene>
<accession>A0A3M0JVE5</accession>
<reference evidence="1 2" key="1">
    <citation type="submission" date="2018-07" db="EMBL/GenBank/DDBJ databases">
        <title>A high quality draft genome assembly of the barn swallow (H. rustica rustica).</title>
        <authorList>
            <person name="Formenti G."/>
            <person name="Chiara M."/>
            <person name="Poveda L."/>
            <person name="Francoijs K.-J."/>
            <person name="Bonisoli-Alquati A."/>
            <person name="Canova L."/>
            <person name="Gianfranceschi L."/>
            <person name="Horner D.S."/>
            <person name="Saino N."/>
        </authorList>
    </citation>
    <scope>NUCLEOTIDE SEQUENCE [LARGE SCALE GENOMIC DNA]</scope>
    <source>
        <strain evidence="1">Chelidonia</strain>
        <tissue evidence="1">Blood</tissue>
    </source>
</reference>